<dbReference type="SMART" id="SM00382">
    <property type="entry name" value="AAA"/>
    <property type="match status" value="1"/>
</dbReference>
<evidence type="ECO:0000256" key="3">
    <source>
        <dbReference type="ARBA" id="ARBA00022475"/>
    </source>
</evidence>
<keyword evidence="6" id="KW-0547">Nucleotide-binding</keyword>
<keyword evidence="2" id="KW-0813">Transport</keyword>
<dbReference type="KEGG" id="ard:AXF14_01145"/>
<dbReference type="FunFam" id="3.40.50.300:FF:000221">
    <property type="entry name" value="Multidrug ABC transporter ATP-binding protein"/>
    <property type="match status" value="1"/>
</dbReference>
<proteinExistence type="inferred from homology"/>
<evidence type="ECO:0000256" key="9">
    <source>
        <dbReference type="ARBA" id="ARBA00023136"/>
    </source>
</evidence>
<dbReference type="PANTHER" id="PTHR24221">
    <property type="entry name" value="ATP-BINDING CASSETTE SUB-FAMILY B"/>
    <property type="match status" value="1"/>
</dbReference>
<evidence type="ECO:0000256" key="1">
    <source>
        <dbReference type="ARBA" id="ARBA00004429"/>
    </source>
</evidence>
<gene>
    <name evidence="14" type="ORF">AXF14_01145</name>
</gene>
<dbReference type="InterPro" id="IPR003439">
    <property type="entry name" value="ABC_transporter-like_ATP-bd"/>
</dbReference>
<accession>A0A0X8JD96</accession>
<dbReference type="PROSITE" id="PS50893">
    <property type="entry name" value="ABC_TRANSPORTER_2"/>
    <property type="match status" value="1"/>
</dbReference>
<dbReference type="Pfam" id="PF00005">
    <property type="entry name" value="ABC_tran"/>
    <property type="match status" value="1"/>
</dbReference>
<keyword evidence="9 11" id="KW-0472">Membrane</keyword>
<evidence type="ECO:0000256" key="8">
    <source>
        <dbReference type="ARBA" id="ARBA00022989"/>
    </source>
</evidence>
<dbReference type="SUPFAM" id="SSF90123">
    <property type="entry name" value="ABC transporter transmembrane region"/>
    <property type="match status" value="1"/>
</dbReference>
<comment type="subcellular location">
    <subcellularLocation>
        <location evidence="1">Cell inner membrane</location>
        <topology evidence="1">Multi-pass membrane protein</topology>
    </subcellularLocation>
</comment>
<dbReference type="InterPro" id="IPR011527">
    <property type="entry name" value="ABC1_TM_dom"/>
</dbReference>
<dbReference type="EMBL" id="CP014228">
    <property type="protein sequence ID" value="AMD86459.1"/>
    <property type="molecule type" value="Genomic_DNA"/>
</dbReference>
<dbReference type="Gene3D" id="1.20.1560.10">
    <property type="entry name" value="ABC transporter type 1, transmembrane domain"/>
    <property type="match status" value="1"/>
</dbReference>
<dbReference type="InterPro" id="IPR036640">
    <property type="entry name" value="ABC1_TM_sf"/>
</dbReference>
<dbReference type="InterPro" id="IPR003593">
    <property type="entry name" value="AAA+_ATPase"/>
</dbReference>
<dbReference type="Proteomes" id="UP000065220">
    <property type="component" value="Chromosome"/>
</dbReference>
<evidence type="ECO:0000256" key="7">
    <source>
        <dbReference type="ARBA" id="ARBA00022840"/>
    </source>
</evidence>
<protein>
    <recommendedName>
        <fullName evidence="16">ABC transporter ATP-binding protein</fullName>
    </recommendedName>
</protein>
<evidence type="ECO:0000256" key="4">
    <source>
        <dbReference type="ARBA" id="ARBA00022519"/>
    </source>
</evidence>
<dbReference type="GO" id="GO:0140359">
    <property type="term" value="F:ABC-type transporter activity"/>
    <property type="evidence" value="ECO:0007669"/>
    <property type="project" value="InterPro"/>
</dbReference>
<dbReference type="InterPro" id="IPR017871">
    <property type="entry name" value="ABC_transporter-like_CS"/>
</dbReference>
<dbReference type="RefSeq" id="WP_067939320.1">
    <property type="nucleotide sequence ID" value="NZ_CAUHMM010000014.1"/>
</dbReference>
<evidence type="ECO:0000256" key="5">
    <source>
        <dbReference type="ARBA" id="ARBA00022692"/>
    </source>
</evidence>
<dbReference type="PROSITE" id="PS00211">
    <property type="entry name" value="ABC_TRANSPORTER_1"/>
    <property type="match status" value="1"/>
</dbReference>
<dbReference type="GO" id="GO:0034040">
    <property type="term" value="F:ATPase-coupled lipid transmembrane transporter activity"/>
    <property type="evidence" value="ECO:0007669"/>
    <property type="project" value="TreeGrafter"/>
</dbReference>
<keyword evidence="15" id="KW-1185">Reference proteome</keyword>
<evidence type="ECO:0008006" key="16">
    <source>
        <dbReference type="Google" id="ProtNLM"/>
    </source>
</evidence>
<dbReference type="InterPro" id="IPR039421">
    <property type="entry name" value="Type_1_exporter"/>
</dbReference>
<comment type="similarity">
    <text evidence="10">Belongs to the ABC transporter superfamily. Siderophore-Fe(3+) uptake transporter (SIUT) (TC 3.A.1.21) family.</text>
</comment>
<evidence type="ECO:0000256" key="2">
    <source>
        <dbReference type="ARBA" id="ARBA00022448"/>
    </source>
</evidence>
<dbReference type="PANTHER" id="PTHR24221:SF654">
    <property type="entry name" value="ATP-BINDING CASSETTE SUB-FAMILY B MEMBER 6"/>
    <property type="match status" value="1"/>
</dbReference>
<dbReference type="Gene3D" id="3.40.50.300">
    <property type="entry name" value="P-loop containing nucleotide triphosphate hydrolases"/>
    <property type="match status" value="1"/>
</dbReference>
<evidence type="ECO:0000256" key="11">
    <source>
        <dbReference type="SAM" id="Phobius"/>
    </source>
</evidence>
<reference evidence="15" key="1">
    <citation type="submission" date="2016-02" db="EMBL/GenBank/DDBJ databases">
        <authorList>
            <person name="Holder M.E."/>
            <person name="Ajami N.J."/>
            <person name="Petrosino J.F."/>
        </authorList>
    </citation>
    <scope>NUCLEOTIDE SEQUENCE [LARGE SCALE GENOMIC DNA]</scope>
    <source>
        <strain evidence="15">CCUG 36733</strain>
    </source>
</reference>
<evidence type="ECO:0000256" key="6">
    <source>
        <dbReference type="ARBA" id="ARBA00022741"/>
    </source>
</evidence>
<dbReference type="GO" id="GO:0005886">
    <property type="term" value="C:plasma membrane"/>
    <property type="evidence" value="ECO:0007669"/>
    <property type="project" value="UniProtKB-SubCell"/>
</dbReference>
<dbReference type="Pfam" id="PF00664">
    <property type="entry name" value="ABC_membrane"/>
    <property type="match status" value="1"/>
</dbReference>
<evidence type="ECO:0000256" key="10">
    <source>
        <dbReference type="ARBA" id="ARBA00023455"/>
    </source>
</evidence>
<dbReference type="GO" id="GO:0016887">
    <property type="term" value="F:ATP hydrolysis activity"/>
    <property type="evidence" value="ECO:0007669"/>
    <property type="project" value="InterPro"/>
</dbReference>
<feature type="transmembrane region" description="Helical" evidence="11">
    <location>
        <begin position="52"/>
        <end position="72"/>
    </location>
</feature>
<feature type="domain" description="ABC transmembrane type-1" evidence="13">
    <location>
        <begin position="23"/>
        <end position="305"/>
    </location>
</feature>
<dbReference type="InterPro" id="IPR027417">
    <property type="entry name" value="P-loop_NTPase"/>
</dbReference>
<evidence type="ECO:0000313" key="14">
    <source>
        <dbReference type="EMBL" id="AMD86459.1"/>
    </source>
</evidence>
<dbReference type="PROSITE" id="PS50929">
    <property type="entry name" value="ABC_TM1F"/>
    <property type="match status" value="1"/>
</dbReference>
<keyword evidence="5 11" id="KW-0812">Transmembrane</keyword>
<keyword evidence="3" id="KW-1003">Cell membrane</keyword>
<dbReference type="SUPFAM" id="SSF52540">
    <property type="entry name" value="P-loop containing nucleoside triphosphate hydrolases"/>
    <property type="match status" value="1"/>
</dbReference>
<dbReference type="AlphaFoldDB" id="A0A0X8JD96"/>
<evidence type="ECO:0000259" key="12">
    <source>
        <dbReference type="PROSITE" id="PS50893"/>
    </source>
</evidence>
<dbReference type="OrthoDB" id="9806127at2"/>
<dbReference type="GO" id="GO:0005524">
    <property type="term" value="F:ATP binding"/>
    <property type="evidence" value="ECO:0007669"/>
    <property type="project" value="UniProtKB-KW"/>
</dbReference>
<feature type="transmembrane region" description="Helical" evidence="11">
    <location>
        <begin position="20"/>
        <end position="40"/>
    </location>
</feature>
<dbReference type="STRING" id="111015.AXF14_01145"/>
<organism evidence="14 15">
    <name type="scientific">Actinomyces radicidentis</name>
    <dbReference type="NCBI Taxonomy" id="111015"/>
    <lineage>
        <taxon>Bacteria</taxon>
        <taxon>Bacillati</taxon>
        <taxon>Actinomycetota</taxon>
        <taxon>Actinomycetes</taxon>
        <taxon>Actinomycetales</taxon>
        <taxon>Actinomycetaceae</taxon>
        <taxon>Actinomyces</taxon>
    </lineage>
</organism>
<keyword evidence="8 11" id="KW-1133">Transmembrane helix</keyword>
<keyword evidence="7" id="KW-0067">ATP-binding</keyword>
<name>A0A0X8JD96_ACTRD</name>
<evidence type="ECO:0000313" key="15">
    <source>
        <dbReference type="Proteomes" id="UP000065220"/>
    </source>
</evidence>
<sequence>MIRRLQHCLGGSSNLVPLVVAHVLGGALQGTSLALLVPFLRRFLTGEPYDRWLVAVIATALLGLAVSAVASVRSYAVACYDVCGSLVRSLGHRVQQLPLGWFTSSTSARVATAVSRDTSNLSHLPSIAIPQIASMSGSASAIGVASLVLEWRVGAALLLALAPSWLCLRWLRRAVRGEYAASQDAATELGARLLEFSRLQDVLRATGAVRGRALPDGGATTWEPLEAALGEDSAAGRRARHAQGPAGQGFHAAVEAGVIVSLAVALRLLLGGTLDPAAFTALALMAVRFAEPIGMLAYYVDPLHQSDVALERIEAIMDAPALPEPERSAALRTAPGGGVDVELDHVDFGYVDGRDVLHDVSLTFPAGSVTALVGPSGSGKSTVTRLVARFWDVRAGAVHLGGADVRDLRTADLMAQVSMVFQDVYLFDTTIEENVRIGRAGATDEEVRAAADRAGLSEVVERLPDRWATRVGEGGCSLSGGERQRVAIARAFLKDSPVLLLDEVTSALDGVSESGVTRAMEELGRGRTVLVIAHRLSTIRRADRIAVLVDGSVEAVGTHDELYAAGGTYRTFWDDQSSVDRWRLGGAQD</sequence>
<keyword evidence="4" id="KW-0997">Cell inner membrane</keyword>
<feature type="domain" description="ABC transporter" evidence="12">
    <location>
        <begin position="341"/>
        <end position="575"/>
    </location>
</feature>
<evidence type="ECO:0000259" key="13">
    <source>
        <dbReference type="PROSITE" id="PS50929"/>
    </source>
</evidence>